<dbReference type="Pfam" id="PF06564">
    <property type="entry name" value="CBP_BcsQ"/>
    <property type="match status" value="1"/>
</dbReference>
<organism evidence="1 2">
    <name type="scientific">Zhongshania aquimaris</name>
    <dbReference type="NCBI Taxonomy" id="2857107"/>
    <lineage>
        <taxon>Bacteria</taxon>
        <taxon>Pseudomonadati</taxon>
        <taxon>Pseudomonadota</taxon>
        <taxon>Gammaproteobacteria</taxon>
        <taxon>Cellvibrionales</taxon>
        <taxon>Spongiibacteraceae</taxon>
        <taxon>Zhongshania</taxon>
    </lineage>
</organism>
<sequence length="258" mass="28152">MPLVIISGQRGGAGATTVVSNLAASLQNAGEQTLSIDLHPDNQLCLHFGVSQESVSGWAQAIATGADWKQCAFQASDGRRILPFGELAPYQFKRFREVLMSSIKSIADTFAVRQDEWVLIDMPVDRQQALSDNLISECYQAIYELADFSFYVAHPDLGTYRLLKQAALNGETLGDKQLYLLNEVDTNSALSLDIELLLKAEFAAQVLPASIHRDTAVPEAAAYMTAVNTYMPSSQASSDYHSLALWCLGRLGEDAENA</sequence>
<dbReference type="InterPro" id="IPR017746">
    <property type="entry name" value="Cellulose_synthase_operon_BcsQ"/>
</dbReference>
<dbReference type="PANTHER" id="PTHR13696:SF52">
    <property type="entry name" value="PARA FAMILY PROTEIN CT_582"/>
    <property type="match status" value="1"/>
</dbReference>
<keyword evidence="2" id="KW-1185">Reference proteome</keyword>
<proteinExistence type="predicted"/>
<dbReference type="PANTHER" id="PTHR13696">
    <property type="entry name" value="P-LOOP CONTAINING NUCLEOSIDE TRIPHOSPHATE HYDROLASE"/>
    <property type="match status" value="1"/>
</dbReference>
<name>A0ABS6VTL1_9GAMM</name>
<dbReference type="NCBIfam" id="TIGR03371">
    <property type="entry name" value="cellulose_yhjQ"/>
    <property type="match status" value="1"/>
</dbReference>
<gene>
    <name evidence="1" type="primary">yhjQ</name>
    <name evidence="1" type="ORF">KXJ70_12795</name>
</gene>
<evidence type="ECO:0000313" key="2">
    <source>
        <dbReference type="Proteomes" id="UP001166291"/>
    </source>
</evidence>
<comment type="caution">
    <text evidence="1">The sequence shown here is derived from an EMBL/GenBank/DDBJ whole genome shotgun (WGS) entry which is preliminary data.</text>
</comment>
<protein>
    <submittedName>
        <fullName evidence="1">Cellulose synthase operon protein YhjQ</fullName>
    </submittedName>
</protein>
<dbReference type="EMBL" id="JAHWDQ010000003">
    <property type="protein sequence ID" value="MBW2941667.1"/>
    <property type="molecule type" value="Genomic_DNA"/>
</dbReference>
<reference evidence="1" key="1">
    <citation type="submission" date="2021-07" db="EMBL/GenBank/DDBJ databases">
        <title>Zhongshania sp. CAU 1632 isolated from seawater.</title>
        <authorList>
            <person name="Kim W."/>
        </authorList>
    </citation>
    <scope>NUCLEOTIDE SEQUENCE</scope>
    <source>
        <strain evidence="1">CAU 1632</strain>
    </source>
</reference>
<dbReference type="RefSeq" id="WP_219043903.1">
    <property type="nucleotide sequence ID" value="NZ_JAHWDQ010000003.1"/>
</dbReference>
<evidence type="ECO:0000313" key="1">
    <source>
        <dbReference type="EMBL" id="MBW2941667.1"/>
    </source>
</evidence>
<dbReference type="InterPro" id="IPR050678">
    <property type="entry name" value="DNA_Partitioning_ATPase"/>
</dbReference>
<accession>A0ABS6VTL1</accession>
<dbReference type="Proteomes" id="UP001166291">
    <property type="component" value="Unassembled WGS sequence"/>
</dbReference>